<proteinExistence type="predicted"/>
<organism evidence="1 2">
    <name type="scientific">Acinetobacter halotolerans</name>
    <dbReference type="NCBI Taxonomy" id="1752076"/>
    <lineage>
        <taxon>Bacteria</taxon>
        <taxon>Pseudomonadati</taxon>
        <taxon>Pseudomonadota</taxon>
        <taxon>Gammaproteobacteria</taxon>
        <taxon>Moraxellales</taxon>
        <taxon>Moraxellaceae</taxon>
        <taxon>Acinetobacter</taxon>
    </lineage>
</organism>
<dbReference type="Proteomes" id="UP000292110">
    <property type="component" value="Unassembled WGS sequence"/>
</dbReference>
<dbReference type="AlphaFoldDB" id="A0A4Q6XG12"/>
<keyword evidence="2" id="KW-1185">Reference proteome</keyword>
<dbReference type="Gene3D" id="3.40.630.10">
    <property type="entry name" value="Zn peptidases"/>
    <property type="match status" value="1"/>
</dbReference>
<accession>A0A4Q6XG12</accession>
<evidence type="ECO:0008006" key="3">
    <source>
        <dbReference type="Google" id="ProtNLM"/>
    </source>
</evidence>
<dbReference type="SUPFAM" id="SSF53187">
    <property type="entry name" value="Zn-dependent exopeptidases"/>
    <property type="match status" value="1"/>
</dbReference>
<sequence>MKVKQIYKQSIGVIVLGFSISGCGSDNDRVSISPPVTGDSCPTIVDEKLFADASTLEKLVQVGPDLAQLRSTGSEAHQQLVNWIELEAKKIPGMQVQSDSYEIQRWQPMIAAENGKGRSLFRSGQLSVDGNDIAIAGAVPYSLGTSLAGHTGQLVYLANDQAITAEHKGKIIVRQIPTSQDSIYANVVAPPYAFLFQFAKYLTASMNELKTQRYDRPFLAAKLMNKDLVDAGKVGAAGLILGFDVPQDQVKDYFDPHEGLHYRLPAVFVGSDEFAEIKALAENKSQARIVVQAERDAATTRNVIATLPGLSNEKIVFVVNTDGNSWIQENGVGGVMALAQYFAKLPLNCRPKTYEFAFNTGHLHMSKEGTFRYMEKLNEEYEEDKVSFVFAVEHLGTQEIIAKPREDGGFGRTLTFSGKAEPQAWFVPEDHQLMQTVAIEAAKRRNLPTLLVTTGQDVPHPERSPKQCDFGGIGNASHQTLIPTMATISGPWSLWAPSFGKEAIDFSLMRSQLLAIGDSVLALQKHTKAEIEGPYAAWRSAREQGNLVCSHVINSGVEDAPEAVN</sequence>
<reference evidence="1 2" key="1">
    <citation type="submission" date="2019-02" db="EMBL/GenBank/DDBJ databases">
        <title>The draft genome of Acinetobacter halotolerans strain JCM 31009.</title>
        <authorList>
            <person name="Qin J."/>
            <person name="Feng Y."/>
            <person name="Nemec A."/>
            <person name="Zong Z."/>
        </authorList>
    </citation>
    <scope>NUCLEOTIDE SEQUENCE [LARGE SCALE GENOMIC DNA]</scope>
    <source>
        <strain evidence="1 2">JCM 31009</strain>
    </source>
</reference>
<dbReference type="EMBL" id="SGIM01000018">
    <property type="protein sequence ID" value="RZF49558.1"/>
    <property type="molecule type" value="Genomic_DNA"/>
</dbReference>
<gene>
    <name evidence="1" type="ORF">EXE30_15285</name>
</gene>
<dbReference type="RefSeq" id="WP_130163140.1">
    <property type="nucleotide sequence ID" value="NZ_SGIM01000018.1"/>
</dbReference>
<protein>
    <recommendedName>
        <fullName evidence="3">M28 family peptidase</fullName>
    </recommendedName>
</protein>
<name>A0A4Q6XG12_9GAMM</name>
<dbReference type="PROSITE" id="PS51257">
    <property type="entry name" value="PROKAR_LIPOPROTEIN"/>
    <property type="match status" value="1"/>
</dbReference>
<evidence type="ECO:0000313" key="1">
    <source>
        <dbReference type="EMBL" id="RZF49558.1"/>
    </source>
</evidence>
<dbReference type="Gene3D" id="3.50.30.30">
    <property type="match status" value="1"/>
</dbReference>
<evidence type="ECO:0000313" key="2">
    <source>
        <dbReference type="Proteomes" id="UP000292110"/>
    </source>
</evidence>
<comment type="caution">
    <text evidence="1">The sequence shown here is derived from an EMBL/GenBank/DDBJ whole genome shotgun (WGS) entry which is preliminary data.</text>
</comment>